<accession>A0A5N6US97</accession>
<keyword evidence="1" id="KW-1133">Transmembrane helix</keyword>
<dbReference type="AlphaFoldDB" id="A0A5N6US97"/>
<proteinExistence type="predicted"/>
<name>A0A5N6US97_ASPTM</name>
<evidence type="ECO:0000313" key="2">
    <source>
        <dbReference type="EMBL" id="KAE8161350.1"/>
    </source>
</evidence>
<protein>
    <submittedName>
        <fullName evidence="2">Uncharacterized protein</fullName>
    </submittedName>
</protein>
<keyword evidence="1" id="KW-0472">Membrane</keyword>
<evidence type="ECO:0000313" key="3">
    <source>
        <dbReference type="Proteomes" id="UP000326950"/>
    </source>
</evidence>
<evidence type="ECO:0000256" key="1">
    <source>
        <dbReference type="SAM" id="Phobius"/>
    </source>
</evidence>
<organism evidence="2 3">
    <name type="scientific">Aspergillus tamarii</name>
    <dbReference type="NCBI Taxonomy" id="41984"/>
    <lineage>
        <taxon>Eukaryota</taxon>
        <taxon>Fungi</taxon>
        <taxon>Dikarya</taxon>
        <taxon>Ascomycota</taxon>
        <taxon>Pezizomycotina</taxon>
        <taxon>Eurotiomycetes</taxon>
        <taxon>Eurotiomycetidae</taxon>
        <taxon>Eurotiales</taxon>
        <taxon>Aspergillaceae</taxon>
        <taxon>Aspergillus</taxon>
        <taxon>Aspergillus subgen. Circumdati</taxon>
    </lineage>
</organism>
<dbReference type="EMBL" id="ML738643">
    <property type="protein sequence ID" value="KAE8161350.1"/>
    <property type="molecule type" value="Genomic_DNA"/>
</dbReference>
<reference evidence="2 3" key="1">
    <citation type="submission" date="2019-04" db="EMBL/GenBank/DDBJ databases">
        <title>Friends and foes A comparative genomics study of 23 Aspergillus species from section Flavi.</title>
        <authorList>
            <consortium name="DOE Joint Genome Institute"/>
            <person name="Kjaerbolling I."/>
            <person name="Vesth T."/>
            <person name="Frisvad J.C."/>
            <person name="Nybo J.L."/>
            <person name="Theobald S."/>
            <person name="Kildgaard S."/>
            <person name="Isbrandt T."/>
            <person name="Kuo A."/>
            <person name="Sato A."/>
            <person name="Lyhne E.K."/>
            <person name="Kogle M.E."/>
            <person name="Wiebenga A."/>
            <person name="Kun R.S."/>
            <person name="Lubbers R.J."/>
            <person name="Makela M.R."/>
            <person name="Barry K."/>
            <person name="Chovatia M."/>
            <person name="Clum A."/>
            <person name="Daum C."/>
            <person name="Haridas S."/>
            <person name="He G."/>
            <person name="LaButti K."/>
            <person name="Lipzen A."/>
            <person name="Mondo S."/>
            <person name="Riley R."/>
            <person name="Salamov A."/>
            <person name="Simmons B.A."/>
            <person name="Magnuson J.K."/>
            <person name="Henrissat B."/>
            <person name="Mortensen U.H."/>
            <person name="Larsen T.O."/>
            <person name="Devries R.P."/>
            <person name="Grigoriev I.V."/>
            <person name="Machida M."/>
            <person name="Baker S.E."/>
            <person name="Andersen M.R."/>
        </authorList>
    </citation>
    <scope>NUCLEOTIDE SEQUENCE [LARGE SCALE GENOMIC DNA]</scope>
    <source>
        <strain evidence="2 3">CBS 117626</strain>
    </source>
</reference>
<gene>
    <name evidence="2" type="ORF">BDV40DRAFT_185048</name>
</gene>
<keyword evidence="1" id="KW-0812">Transmembrane</keyword>
<dbReference type="OrthoDB" id="4499238at2759"/>
<sequence length="94" mass="11028">MPHVSAYLNSNVLILHPSEMISIRRLCENRGCTSFYPLIALQIPVVCRLLSFLESTLFDQCFKLSSFHLKLEPPKIHLALSYLLIYWLLFFFYC</sequence>
<feature type="transmembrane region" description="Helical" evidence="1">
    <location>
        <begin position="76"/>
        <end position="93"/>
    </location>
</feature>
<keyword evidence="3" id="KW-1185">Reference proteome</keyword>
<dbReference type="Proteomes" id="UP000326950">
    <property type="component" value="Unassembled WGS sequence"/>
</dbReference>